<accession>A0A086THM4</accession>
<dbReference type="InterPro" id="IPR036864">
    <property type="entry name" value="Zn2-C6_fun-type_DNA-bd_sf"/>
</dbReference>
<dbReference type="Pfam" id="PF00172">
    <property type="entry name" value="Zn_clus"/>
    <property type="match status" value="1"/>
</dbReference>
<feature type="compositionally biased region" description="Polar residues" evidence="8">
    <location>
        <begin position="98"/>
        <end position="109"/>
    </location>
</feature>
<feature type="domain" description="Zn(2)-C6 fungal-type" evidence="9">
    <location>
        <begin position="10"/>
        <end position="39"/>
    </location>
</feature>
<evidence type="ECO:0000256" key="6">
    <source>
        <dbReference type="ARBA" id="ARBA00023163"/>
    </source>
</evidence>
<feature type="region of interest" description="Disordered" evidence="8">
    <location>
        <begin position="98"/>
        <end position="179"/>
    </location>
</feature>
<dbReference type="GO" id="GO:0000981">
    <property type="term" value="F:DNA-binding transcription factor activity, RNA polymerase II-specific"/>
    <property type="evidence" value="ECO:0007669"/>
    <property type="project" value="InterPro"/>
</dbReference>
<feature type="compositionally biased region" description="Low complexity" evidence="8">
    <location>
        <begin position="156"/>
        <end position="170"/>
    </location>
</feature>
<evidence type="ECO:0000256" key="8">
    <source>
        <dbReference type="SAM" id="MobiDB-lite"/>
    </source>
</evidence>
<proteinExistence type="predicted"/>
<dbReference type="InterPro" id="IPR001138">
    <property type="entry name" value="Zn2Cys6_DnaBD"/>
</dbReference>
<dbReference type="PANTHER" id="PTHR31313">
    <property type="entry name" value="TY1 ENHANCER ACTIVATOR"/>
    <property type="match status" value="1"/>
</dbReference>
<dbReference type="SUPFAM" id="SSF57701">
    <property type="entry name" value="Zn2/Cys6 DNA-binding domain"/>
    <property type="match status" value="1"/>
</dbReference>
<keyword evidence="11" id="KW-1185">Reference proteome</keyword>
<keyword evidence="2" id="KW-0479">Metal-binding</keyword>
<evidence type="ECO:0000256" key="4">
    <source>
        <dbReference type="ARBA" id="ARBA00023015"/>
    </source>
</evidence>
<comment type="caution">
    <text evidence="10">The sequence shown here is derived from an EMBL/GenBank/DDBJ whole genome shotgun (WGS) entry which is preliminary data.</text>
</comment>
<dbReference type="GO" id="GO:0003677">
    <property type="term" value="F:DNA binding"/>
    <property type="evidence" value="ECO:0007669"/>
    <property type="project" value="UniProtKB-KW"/>
</dbReference>
<evidence type="ECO:0000256" key="3">
    <source>
        <dbReference type="ARBA" id="ARBA00022833"/>
    </source>
</evidence>
<dbReference type="PROSITE" id="PS00463">
    <property type="entry name" value="ZN2_CY6_FUNGAL_1"/>
    <property type="match status" value="1"/>
</dbReference>
<sequence>MGRTQTIFKACRACRRKRARCDGQQPCQRCERWKTECLYDQRPGETKDRLRNERAQLQGHDRAVSAIIDAIISGDNVEPVLASLWEKVPIHEIAENLLQTRQHRPSTADSQERPDSSYLHSPNDAGLHDALSKTPPASTVNHNDSTAAPPSRDPLGTGSDNAAGSSTGGSTDDDHSHRSGLQLRLDSLDGPSASEEGSEGSMYCGSLYSPILPKVDQLSPGGSCFRAREVDSRVPIAAPGLQLTGPGDNTGFLDTFFSRQYLPFPAINRGLFMQDFYTGRRRYCSSALLRSICCLSCRILGGYDGRSPHVALGTRLFDEASRLLKLASESEYSIPDAQALSLLALHQLGLGAYSEARGLADESVRRIEFQCRQQDEEPCGDASFPAAQATTLFAAISLAR</sequence>
<dbReference type="Proteomes" id="UP000029964">
    <property type="component" value="Unassembled WGS sequence"/>
</dbReference>
<gene>
    <name evidence="10" type="ORF">ACRE_000200</name>
</gene>
<keyword evidence="3" id="KW-0862">Zinc</keyword>
<comment type="subcellular location">
    <subcellularLocation>
        <location evidence="1">Nucleus</location>
    </subcellularLocation>
</comment>
<dbReference type="EMBL" id="JPKY01000001">
    <property type="protein sequence ID" value="KFH48856.1"/>
    <property type="molecule type" value="Genomic_DNA"/>
</dbReference>
<keyword evidence="5" id="KW-0238">DNA-binding</keyword>
<evidence type="ECO:0000313" key="10">
    <source>
        <dbReference type="EMBL" id="KFH48856.1"/>
    </source>
</evidence>
<evidence type="ECO:0000313" key="11">
    <source>
        <dbReference type="Proteomes" id="UP000029964"/>
    </source>
</evidence>
<dbReference type="HOGENOM" id="CLU_785408_0_0_1"/>
<keyword evidence="6" id="KW-0804">Transcription</keyword>
<dbReference type="GO" id="GO:0005634">
    <property type="term" value="C:nucleus"/>
    <property type="evidence" value="ECO:0007669"/>
    <property type="project" value="UniProtKB-SubCell"/>
</dbReference>
<name>A0A086THM4_HAPC1</name>
<evidence type="ECO:0000259" key="9">
    <source>
        <dbReference type="PROSITE" id="PS50048"/>
    </source>
</evidence>
<evidence type="ECO:0000256" key="2">
    <source>
        <dbReference type="ARBA" id="ARBA00022723"/>
    </source>
</evidence>
<keyword evidence="7" id="KW-0539">Nucleus</keyword>
<reference evidence="11" key="1">
    <citation type="journal article" date="2014" name="Genome Announc.">
        <title>Genome sequence and annotation of Acremonium chrysogenum, producer of the beta-lactam antibiotic cephalosporin C.</title>
        <authorList>
            <person name="Terfehr D."/>
            <person name="Dahlmann T.A."/>
            <person name="Specht T."/>
            <person name="Zadra I."/>
            <person name="Kuernsteiner H."/>
            <person name="Kueck U."/>
        </authorList>
    </citation>
    <scope>NUCLEOTIDE SEQUENCE [LARGE SCALE GENOMIC DNA]</scope>
    <source>
        <strain evidence="11">ATCC 11550 / CBS 779.69 / DSM 880 / IAM 14645 / JCM 23072 / IMI 49137</strain>
    </source>
</reference>
<dbReference type="GO" id="GO:0008270">
    <property type="term" value="F:zinc ion binding"/>
    <property type="evidence" value="ECO:0007669"/>
    <property type="project" value="InterPro"/>
</dbReference>
<dbReference type="PROSITE" id="PS50048">
    <property type="entry name" value="ZN2_CY6_FUNGAL_2"/>
    <property type="match status" value="1"/>
</dbReference>
<dbReference type="STRING" id="857340.A0A086THM4"/>
<feature type="compositionally biased region" description="Polar residues" evidence="8">
    <location>
        <begin position="135"/>
        <end position="148"/>
    </location>
</feature>
<dbReference type="Gene3D" id="4.10.240.10">
    <property type="entry name" value="Zn(2)-C6 fungal-type DNA-binding domain"/>
    <property type="match status" value="1"/>
</dbReference>
<dbReference type="AlphaFoldDB" id="A0A086THM4"/>
<organism evidence="10 11">
    <name type="scientific">Hapsidospora chrysogenum (strain ATCC 11550 / CBS 779.69 / DSM 880 / IAM 14645 / JCM 23072 / IMI 49137)</name>
    <name type="common">Acremonium chrysogenum</name>
    <dbReference type="NCBI Taxonomy" id="857340"/>
    <lineage>
        <taxon>Eukaryota</taxon>
        <taxon>Fungi</taxon>
        <taxon>Dikarya</taxon>
        <taxon>Ascomycota</taxon>
        <taxon>Pezizomycotina</taxon>
        <taxon>Sordariomycetes</taxon>
        <taxon>Hypocreomycetidae</taxon>
        <taxon>Hypocreales</taxon>
        <taxon>Bionectriaceae</taxon>
        <taxon>Hapsidospora</taxon>
    </lineage>
</organism>
<evidence type="ECO:0000256" key="7">
    <source>
        <dbReference type="ARBA" id="ARBA00023242"/>
    </source>
</evidence>
<dbReference type="SMART" id="SM00066">
    <property type="entry name" value="GAL4"/>
    <property type="match status" value="1"/>
</dbReference>
<dbReference type="CDD" id="cd12148">
    <property type="entry name" value="fungal_TF_MHR"/>
    <property type="match status" value="1"/>
</dbReference>
<dbReference type="PANTHER" id="PTHR31313:SF4">
    <property type="entry name" value="CONIDIAL DEVELOPMENT PROTEIN FLUFFY"/>
    <property type="match status" value="1"/>
</dbReference>
<evidence type="ECO:0000256" key="5">
    <source>
        <dbReference type="ARBA" id="ARBA00023125"/>
    </source>
</evidence>
<protein>
    <submittedName>
        <fullName evidence="10">Conidial development protein fluffy-like protein</fullName>
    </submittedName>
</protein>
<evidence type="ECO:0000256" key="1">
    <source>
        <dbReference type="ARBA" id="ARBA00004123"/>
    </source>
</evidence>
<keyword evidence="4" id="KW-0805">Transcription regulation</keyword>
<dbReference type="InterPro" id="IPR051615">
    <property type="entry name" value="Transcr_Regulatory_Elem"/>
</dbReference>